<feature type="binding site" evidence="9">
    <location>
        <position position="268"/>
    </location>
    <ligand>
        <name>ATP</name>
        <dbReference type="ChEBI" id="CHEBI:30616"/>
    </ligand>
</feature>
<feature type="domain" description="Carbohydrate kinase FGGY N-terminal" evidence="11">
    <location>
        <begin position="5"/>
        <end position="253"/>
    </location>
</feature>
<dbReference type="GO" id="GO:0005524">
    <property type="term" value="F:ATP binding"/>
    <property type="evidence" value="ECO:0007669"/>
    <property type="project" value="UniProtKB-UniRule"/>
</dbReference>
<evidence type="ECO:0000256" key="7">
    <source>
        <dbReference type="ARBA" id="ARBA00022840"/>
    </source>
</evidence>
<dbReference type="PROSITE" id="PS00933">
    <property type="entry name" value="FGGY_KINASES_1"/>
    <property type="match status" value="1"/>
</dbReference>
<organism evidence="13 14">
    <name type="scientific">Lamprobacter modestohalophilus</name>
    <dbReference type="NCBI Taxonomy" id="1064514"/>
    <lineage>
        <taxon>Bacteria</taxon>
        <taxon>Pseudomonadati</taxon>
        <taxon>Pseudomonadota</taxon>
        <taxon>Gammaproteobacteria</taxon>
        <taxon>Chromatiales</taxon>
        <taxon>Chromatiaceae</taxon>
        <taxon>Lamprobacter</taxon>
    </lineage>
</organism>
<dbReference type="NCBIfam" id="NF000756">
    <property type="entry name" value="PRK00047.1"/>
    <property type="match status" value="1"/>
</dbReference>
<feature type="binding site" evidence="9">
    <location>
        <position position="417"/>
    </location>
    <ligand>
        <name>ADP</name>
        <dbReference type="ChEBI" id="CHEBI:456216"/>
    </ligand>
</feature>
<feature type="binding site" evidence="9">
    <location>
        <position position="413"/>
    </location>
    <ligand>
        <name>ADP</name>
        <dbReference type="ChEBI" id="CHEBI:456216"/>
    </ligand>
</feature>
<feature type="binding site" evidence="9">
    <location>
        <position position="84"/>
    </location>
    <ligand>
        <name>glycerol</name>
        <dbReference type="ChEBI" id="CHEBI:17754"/>
    </ligand>
</feature>
<dbReference type="InterPro" id="IPR018485">
    <property type="entry name" value="FGGY_C"/>
</dbReference>
<protein>
    <recommendedName>
        <fullName evidence="9">Glycerol kinase</fullName>
        <ecNumber evidence="9">2.7.1.30</ecNumber>
    </recommendedName>
    <alternativeName>
        <fullName evidence="9">ATP:glycerol 3-phosphotransferase</fullName>
    </alternativeName>
    <alternativeName>
        <fullName evidence="9">Glycerokinase</fullName>
        <shortName evidence="9">GK</shortName>
    </alternativeName>
</protein>
<feature type="binding site" evidence="9">
    <location>
        <position position="14"/>
    </location>
    <ligand>
        <name>ATP</name>
        <dbReference type="ChEBI" id="CHEBI:30616"/>
    </ligand>
</feature>
<dbReference type="HAMAP" id="MF_00186">
    <property type="entry name" value="Glycerol_kin"/>
    <property type="match status" value="1"/>
</dbReference>
<dbReference type="NCBIfam" id="TIGR01311">
    <property type="entry name" value="glycerol_kin"/>
    <property type="match status" value="1"/>
</dbReference>
<gene>
    <name evidence="9 13" type="primary">glpK</name>
    <name evidence="13" type="ORF">CKO42_01020</name>
</gene>
<dbReference type="SUPFAM" id="SSF53067">
    <property type="entry name" value="Actin-like ATPase domain"/>
    <property type="match status" value="2"/>
</dbReference>
<dbReference type="AlphaFoldDB" id="A0A9X1B2L2"/>
<keyword evidence="7 9" id="KW-0067">ATP-binding</keyword>
<dbReference type="GO" id="GO:0005829">
    <property type="term" value="C:cytosol"/>
    <property type="evidence" value="ECO:0007669"/>
    <property type="project" value="UniProtKB-ARBA"/>
</dbReference>
<dbReference type="FunFam" id="3.30.420.40:FF:000007">
    <property type="entry name" value="Glycerol kinase"/>
    <property type="match status" value="1"/>
</dbReference>
<dbReference type="EC" id="2.7.1.30" evidence="9"/>
<keyword evidence="5 9" id="KW-0418">Kinase</keyword>
<dbReference type="InterPro" id="IPR018484">
    <property type="entry name" value="FGGY_N"/>
</dbReference>
<dbReference type="PIRSF" id="PIRSF000538">
    <property type="entry name" value="GlpK"/>
    <property type="match status" value="1"/>
</dbReference>
<feature type="domain" description="Carbohydrate kinase FGGY C-terminal" evidence="12">
    <location>
        <begin position="263"/>
        <end position="452"/>
    </location>
</feature>
<feature type="binding site" evidence="9">
    <location>
        <position position="13"/>
    </location>
    <ligand>
        <name>sn-glycerol 3-phosphate</name>
        <dbReference type="ChEBI" id="CHEBI:57597"/>
    </ligand>
</feature>
<feature type="binding site" evidence="9">
    <location>
        <position position="13"/>
    </location>
    <ligand>
        <name>ADP</name>
        <dbReference type="ChEBI" id="CHEBI:456216"/>
    </ligand>
</feature>
<evidence type="ECO:0000313" key="13">
    <source>
        <dbReference type="EMBL" id="MBK1617054.1"/>
    </source>
</evidence>
<feature type="binding site" evidence="9">
    <location>
        <position position="135"/>
    </location>
    <ligand>
        <name>glycerol</name>
        <dbReference type="ChEBI" id="CHEBI:17754"/>
    </ligand>
</feature>
<feature type="binding site" evidence="9">
    <location>
        <position position="135"/>
    </location>
    <ligand>
        <name>sn-glycerol 3-phosphate</name>
        <dbReference type="ChEBI" id="CHEBI:57597"/>
    </ligand>
</feature>
<evidence type="ECO:0000256" key="9">
    <source>
        <dbReference type="HAMAP-Rule" id="MF_00186"/>
    </source>
</evidence>
<evidence type="ECO:0000259" key="11">
    <source>
        <dbReference type="Pfam" id="PF00370"/>
    </source>
</evidence>
<evidence type="ECO:0000256" key="6">
    <source>
        <dbReference type="ARBA" id="ARBA00022798"/>
    </source>
</evidence>
<comment type="function">
    <text evidence="9">Key enzyme in the regulation of glycerol uptake and metabolism. Catalyzes the phosphorylation of glycerol to yield sn-glycerol 3-phosphate.</text>
</comment>
<evidence type="ECO:0000256" key="3">
    <source>
        <dbReference type="ARBA" id="ARBA00022679"/>
    </source>
</evidence>
<dbReference type="PANTHER" id="PTHR10196:SF69">
    <property type="entry name" value="GLYCEROL KINASE"/>
    <property type="match status" value="1"/>
</dbReference>
<dbReference type="InterPro" id="IPR043129">
    <property type="entry name" value="ATPase_NBD"/>
</dbReference>
<dbReference type="Pfam" id="PF02782">
    <property type="entry name" value="FGGY_C"/>
    <property type="match status" value="1"/>
</dbReference>
<feature type="binding site" evidence="9">
    <location>
        <position position="246"/>
    </location>
    <ligand>
        <name>glycerol</name>
        <dbReference type="ChEBI" id="CHEBI:17754"/>
    </ligand>
</feature>
<evidence type="ECO:0000256" key="8">
    <source>
        <dbReference type="ARBA" id="ARBA00052101"/>
    </source>
</evidence>
<dbReference type="CDD" id="cd07786">
    <property type="entry name" value="FGGY_EcGK_like"/>
    <property type="match status" value="1"/>
</dbReference>
<feature type="binding site" evidence="9">
    <location>
        <position position="83"/>
    </location>
    <ligand>
        <name>sn-glycerol 3-phosphate</name>
        <dbReference type="ChEBI" id="CHEBI:57597"/>
    </ligand>
</feature>
<dbReference type="PROSITE" id="PS00445">
    <property type="entry name" value="FGGY_KINASES_2"/>
    <property type="match status" value="1"/>
</dbReference>
<name>A0A9X1B2L2_9GAMM</name>
<feature type="binding site" evidence="9">
    <location>
        <position position="246"/>
    </location>
    <ligand>
        <name>sn-glycerol 3-phosphate</name>
        <dbReference type="ChEBI" id="CHEBI:57597"/>
    </ligand>
</feature>
<evidence type="ECO:0000256" key="10">
    <source>
        <dbReference type="RuleBase" id="RU003733"/>
    </source>
</evidence>
<comment type="caution">
    <text evidence="13">The sequence shown here is derived from an EMBL/GenBank/DDBJ whole genome shotgun (WGS) entry which is preliminary data.</text>
</comment>
<proteinExistence type="inferred from homology"/>
<dbReference type="RefSeq" id="WP_200236843.1">
    <property type="nucleotide sequence ID" value="NZ_NRRY01000001.1"/>
</dbReference>
<sequence>MKDGVILSIDQGTTGSTVLFFDHAGQIRSRAYSEFTQHYPKPGWVEHDAEEIMLVTMKVIGEALKAGGIAPNDIKGIGITNQRETAVLWDRASGKPVGRAIVWQDRRTADDCAELKAQGHTELVQQKTGLVIDPYFSGTKIKWMLDNIPGLRKRAEQGEICFGTIDSWLVYNLTGGKTHITDYSNASRTLLYNIRELRWDEELLALLDIPAAILPEVRPSSEVYGETDPQMFFGTHGIPVAGIAGDQQAALFGQACYTRGMAKNTYGTGSFVLMNTGTEAVTSNEQLLTTIAWGIGNEPVEYALEGAIFVTGSAVQWLRDGLKMIEHAKETRELARAVPENEDVYFVPALVGLGAPHWDPYARGLLIGLTRGTTRGHIARAVLESMAYQTRDVIEAMERDSGIALKELRCDGGASVNSVLMQFQSDILGVKVEVPSIIETTALGAAYLAGLAVGFWESRDEIAKKWALDVRYRPRIDEAKREKLFKRWHRAVELAKGWAREEVESD</sequence>
<evidence type="ECO:0000259" key="12">
    <source>
        <dbReference type="Pfam" id="PF02782"/>
    </source>
</evidence>
<dbReference type="InterPro" id="IPR018483">
    <property type="entry name" value="Carb_kinase_FGGY_CS"/>
</dbReference>
<feature type="binding site" evidence="9">
    <location>
        <position position="413"/>
    </location>
    <ligand>
        <name>ATP</name>
        <dbReference type="ChEBI" id="CHEBI:30616"/>
    </ligand>
</feature>
<comment type="pathway">
    <text evidence="1 9">Polyol metabolism; glycerol degradation via glycerol kinase pathway; sn-glycerol 3-phosphate from glycerol: step 1/1.</text>
</comment>
<dbReference type="GO" id="GO:0019563">
    <property type="term" value="P:glycerol catabolic process"/>
    <property type="evidence" value="ECO:0007669"/>
    <property type="project" value="UniProtKB-UniRule"/>
</dbReference>
<keyword evidence="14" id="KW-1185">Reference proteome</keyword>
<feature type="binding site" evidence="9">
    <location>
        <position position="316"/>
    </location>
    <ligand>
        <name>ATP</name>
        <dbReference type="ChEBI" id="CHEBI:30616"/>
    </ligand>
</feature>
<dbReference type="Proteomes" id="UP001138768">
    <property type="component" value="Unassembled WGS sequence"/>
</dbReference>
<dbReference type="Pfam" id="PF00370">
    <property type="entry name" value="FGGY_N"/>
    <property type="match status" value="1"/>
</dbReference>
<evidence type="ECO:0000256" key="5">
    <source>
        <dbReference type="ARBA" id="ARBA00022777"/>
    </source>
</evidence>
<feature type="binding site" evidence="9">
    <location>
        <position position="83"/>
    </location>
    <ligand>
        <name>glycerol</name>
        <dbReference type="ChEBI" id="CHEBI:17754"/>
    </ligand>
</feature>
<dbReference type="GO" id="GO:0006072">
    <property type="term" value="P:glycerol-3-phosphate metabolic process"/>
    <property type="evidence" value="ECO:0007669"/>
    <property type="project" value="InterPro"/>
</dbReference>
<keyword evidence="4 9" id="KW-0547">Nucleotide-binding</keyword>
<feature type="binding site" evidence="9">
    <location>
        <position position="247"/>
    </location>
    <ligand>
        <name>glycerol</name>
        <dbReference type="ChEBI" id="CHEBI:17754"/>
    </ligand>
</feature>
<evidence type="ECO:0000256" key="2">
    <source>
        <dbReference type="ARBA" id="ARBA00009156"/>
    </source>
</evidence>
<keyword evidence="3 9" id="KW-0808">Transferase</keyword>
<comment type="catalytic activity">
    <reaction evidence="8 9">
        <text>glycerol + ATP = sn-glycerol 3-phosphate + ADP + H(+)</text>
        <dbReference type="Rhea" id="RHEA:21644"/>
        <dbReference type="ChEBI" id="CHEBI:15378"/>
        <dbReference type="ChEBI" id="CHEBI:17754"/>
        <dbReference type="ChEBI" id="CHEBI:30616"/>
        <dbReference type="ChEBI" id="CHEBI:57597"/>
        <dbReference type="ChEBI" id="CHEBI:456216"/>
        <dbReference type="EC" id="2.7.1.30"/>
    </reaction>
</comment>
<accession>A0A9X1B2L2</accession>
<feature type="binding site" evidence="9">
    <location>
        <position position="84"/>
    </location>
    <ligand>
        <name>sn-glycerol 3-phosphate</name>
        <dbReference type="ChEBI" id="CHEBI:57597"/>
    </ligand>
</feature>
<feature type="binding site" evidence="9">
    <location>
        <position position="312"/>
    </location>
    <ligand>
        <name>ATP</name>
        <dbReference type="ChEBI" id="CHEBI:30616"/>
    </ligand>
</feature>
<dbReference type="GO" id="GO:0004370">
    <property type="term" value="F:glycerol kinase activity"/>
    <property type="evidence" value="ECO:0007669"/>
    <property type="project" value="UniProtKB-UniRule"/>
</dbReference>
<dbReference type="InterPro" id="IPR005999">
    <property type="entry name" value="Glycerol_kin"/>
</dbReference>
<comment type="activity regulation">
    <text evidence="9">Inhibited by fructose 1,6-bisphosphate (FBP).</text>
</comment>
<dbReference type="EMBL" id="NRRY01000001">
    <property type="protein sequence ID" value="MBK1617054.1"/>
    <property type="molecule type" value="Genomic_DNA"/>
</dbReference>
<dbReference type="Gene3D" id="3.30.420.40">
    <property type="match status" value="2"/>
</dbReference>
<reference evidence="13 14" key="1">
    <citation type="journal article" date="2020" name="Microorganisms">
        <title>Osmotic Adaptation and Compatible Solute Biosynthesis of Phototrophic Bacteria as Revealed from Genome Analyses.</title>
        <authorList>
            <person name="Imhoff J.F."/>
            <person name="Rahn T."/>
            <person name="Kunzel S."/>
            <person name="Keller A."/>
            <person name="Neulinger S.C."/>
        </authorList>
    </citation>
    <scope>NUCLEOTIDE SEQUENCE [LARGE SCALE GENOMIC DNA]</scope>
    <source>
        <strain evidence="13 14">DSM 25653</strain>
    </source>
</reference>
<dbReference type="PANTHER" id="PTHR10196">
    <property type="entry name" value="SUGAR KINASE"/>
    <property type="match status" value="1"/>
</dbReference>
<evidence type="ECO:0000313" key="14">
    <source>
        <dbReference type="Proteomes" id="UP001138768"/>
    </source>
</evidence>
<dbReference type="InterPro" id="IPR000577">
    <property type="entry name" value="Carb_kinase_FGGY"/>
</dbReference>
<keyword evidence="6 9" id="KW-0319">Glycerol metabolism</keyword>
<evidence type="ECO:0000256" key="1">
    <source>
        <dbReference type="ARBA" id="ARBA00005190"/>
    </source>
</evidence>
<dbReference type="FunFam" id="3.30.420.40:FF:000008">
    <property type="entry name" value="Glycerol kinase"/>
    <property type="match status" value="1"/>
</dbReference>
<feature type="binding site" evidence="9">
    <location>
        <position position="312"/>
    </location>
    <ligand>
        <name>ADP</name>
        <dbReference type="ChEBI" id="CHEBI:456216"/>
    </ligand>
</feature>
<feature type="binding site" evidence="9">
    <location>
        <position position="268"/>
    </location>
    <ligand>
        <name>ADP</name>
        <dbReference type="ChEBI" id="CHEBI:456216"/>
    </ligand>
</feature>
<evidence type="ECO:0000256" key="4">
    <source>
        <dbReference type="ARBA" id="ARBA00022741"/>
    </source>
</evidence>
<comment type="similarity">
    <text evidence="2 9 10">Belongs to the FGGY kinase family.</text>
</comment>
<feature type="binding site" evidence="9">
    <location>
        <position position="13"/>
    </location>
    <ligand>
        <name>ATP</name>
        <dbReference type="ChEBI" id="CHEBI:30616"/>
    </ligand>
</feature>
<comment type="caution">
    <text evidence="9">Lacks conserved residue(s) required for the propagation of feature annotation.</text>
</comment>